<reference evidence="1" key="1">
    <citation type="submission" date="2024-03" db="EMBL/GenBank/DDBJ databases">
        <title>Novel Streptomyces species of biotechnological and ecological value are a feature of Machair soil.</title>
        <authorList>
            <person name="Prole J.R."/>
            <person name="Goodfellow M."/>
            <person name="Allenby N."/>
            <person name="Ward A.C."/>
        </authorList>
    </citation>
    <scope>NUCLEOTIDE SEQUENCE</scope>
    <source>
        <strain evidence="1">MS2.AVA.5</strain>
    </source>
</reference>
<comment type="caution">
    <text evidence="1">The sequence shown here is derived from an EMBL/GenBank/DDBJ whole genome shotgun (WGS) entry which is preliminary data.</text>
</comment>
<keyword evidence="2" id="KW-1185">Reference proteome</keyword>
<dbReference type="EMBL" id="JBBKAJ010000022">
    <property type="protein sequence ID" value="MEJ8632799.1"/>
    <property type="molecule type" value="Genomic_DNA"/>
</dbReference>
<dbReference type="Proteomes" id="UP001377168">
    <property type="component" value="Unassembled WGS sequence"/>
</dbReference>
<protein>
    <submittedName>
        <fullName evidence="1">SRPBCC family protein</fullName>
    </submittedName>
</protein>
<accession>A0ACC6PN38</accession>
<gene>
    <name evidence="1" type="ORF">WKI67_05265</name>
</gene>
<evidence type="ECO:0000313" key="1">
    <source>
        <dbReference type="EMBL" id="MEJ8632799.1"/>
    </source>
</evidence>
<name>A0ACC6PN38_9ACTN</name>
<sequence length="194" mass="21590">MSSASCWPNPSGRHWPRAQRPRNGPRAFPGGLSPREPSFPRSRCGLGLYEVAAAPVAHAPAHRHLGRVKLTLRARGAAPPDTVWQRYVQPALWPTWAPQIRSVDTEPELRAGMRGRLLPLAGPAVRFVVTAVDHEDRTWSWRVQTGPVRMQLWHAVRPCEGSATTTELHIEGPLFVVAVYAPLAKRALRHLVRP</sequence>
<proteinExistence type="predicted"/>
<organism evidence="1 2">
    <name type="scientific">Streptomyces achmelvichensis</name>
    <dbReference type="NCBI Taxonomy" id="3134111"/>
    <lineage>
        <taxon>Bacteria</taxon>
        <taxon>Bacillati</taxon>
        <taxon>Actinomycetota</taxon>
        <taxon>Actinomycetes</taxon>
        <taxon>Kitasatosporales</taxon>
        <taxon>Streptomycetaceae</taxon>
        <taxon>Streptomyces</taxon>
    </lineage>
</organism>
<evidence type="ECO:0000313" key="2">
    <source>
        <dbReference type="Proteomes" id="UP001377168"/>
    </source>
</evidence>